<feature type="compositionally biased region" description="Low complexity" evidence="1">
    <location>
        <begin position="154"/>
        <end position="171"/>
    </location>
</feature>
<proteinExistence type="predicted"/>
<evidence type="ECO:0000256" key="1">
    <source>
        <dbReference type="SAM" id="MobiDB-lite"/>
    </source>
</evidence>
<gene>
    <name evidence="2" type="ORF">PCOR1329_LOCUS62904</name>
</gene>
<feature type="compositionally biased region" description="Low complexity" evidence="1">
    <location>
        <begin position="88"/>
        <end position="106"/>
    </location>
</feature>
<reference evidence="2" key="1">
    <citation type="submission" date="2023-10" db="EMBL/GenBank/DDBJ databases">
        <authorList>
            <person name="Chen Y."/>
            <person name="Shah S."/>
            <person name="Dougan E. K."/>
            <person name="Thang M."/>
            <person name="Chan C."/>
        </authorList>
    </citation>
    <scope>NUCLEOTIDE SEQUENCE [LARGE SCALE GENOMIC DNA]</scope>
</reference>
<accession>A0ABN9W0I1</accession>
<feature type="region of interest" description="Disordered" evidence="1">
    <location>
        <begin position="61"/>
        <end position="196"/>
    </location>
</feature>
<sequence>MVQSWAAHPKQGQQPTEEAAASLSPPLDPCADLAVGHKGRRRGCQCALGQRSGRWAWRLADASRRPRRVCRDSLERSRHSGRRRGRCRVSSPSPRAAPPAAAAVKPHAVDVGGAGPPSGERERSAGAPGRGAAVTGAGAERPHRSRRQERGAMPRRGAPGRAGASGHPAAGLTSRRRAVGGLDGPGRSAGSARPAA</sequence>
<keyword evidence="3" id="KW-1185">Reference proteome</keyword>
<feature type="region of interest" description="Disordered" evidence="1">
    <location>
        <begin position="1"/>
        <end position="29"/>
    </location>
</feature>
<feature type="compositionally biased region" description="Basic and acidic residues" evidence="1">
    <location>
        <begin position="61"/>
        <end position="78"/>
    </location>
</feature>
<dbReference type="EMBL" id="CAUYUJ010017962">
    <property type="protein sequence ID" value="CAK0879489.1"/>
    <property type="molecule type" value="Genomic_DNA"/>
</dbReference>
<evidence type="ECO:0000313" key="3">
    <source>
        <dbReference type="Proteomes" id="UP001189429"/>
    </source>
</evidence>
<name>A0ABN9W0I1_9DINO</name>
<dbReference type="Proteomes" id="UP001189429">
    <property type="component" value="Unassembled WGS sequence"/>
</dbReference>
<comment type="caution">
    <text evidence="2">The sequence shown here is derived from an EMBL/GenBank/DDBJ whole genome shotgun (WGS) entry which is preliminary data.</text>
</comment>
<protein>
    <submittedName>
        <fullName evidence="2">Uncharacterized protein</fullName>
    </submittedName>
</protein>
<organism evidence="2 3">
    <name type="scientific">Prorocentrum cordatum</name>
    <dbReference type="NCBI Taxonomy" id="2364126"/>
    <lineage>
        <taxon>Eukaryota</taxon>
        <taxon>Sar</taxon>
        <taxon>Alveolata</taxon>
        <taxon>Dinophyceae</taxon>
        <taxon>Prorocentrales</taxon>
        <taxon>Prorocentraceae</taxon>
        <taxon>Prorocentrum</taxon>
    </lineage>
</organism>
<evidence type="ECO:0000313" key="2">
    <source>
        <dbReference type="EMBL" id="CAK0879489.1"/>
    </source>
</evidence>